<protein>
    <submittedName>
        <fullName evidence="1">Uncharacterized protein</fullName>
    </submittedName>
</protein>
<sequence length="89" mass="10140">MRKVKLTIRETLVYEREAIVLMPDGIPGSINDQLDNAERRSDSASEVVYELGNNGCEIVENVSRDMDCPVSEEVEIIDYEFLEEDAEDE</sequence>
<dbReference type="EMBL" id="JAMDNP010000018">
    <property type="protein sequence ID" value="MCY9760913.1"/>
    <property type="molecule type" value="Genomic_DNA"/>
</dbReference>
<dbReference type="Proteomes" id="UP001527181">
    <property type="component" value="Unassembled WGS sequence"/>
</dbReference>
<dbReference type="RefSeq" id="WP_268599932.1">
    <property type="nucleotide sequence ID" value="NZ_JAMDNP010000018.1"/>
</dbReference>
<evidence type="ECO:0000313" key="1">
    <source>
        <dbReference type="EMBL" id="MCY9760913.1"/>
    </source>
</evidence>
<evidence type="ECO:0000313" key="2">
    <source>
        <dbReference type="Proteomes" id="UP001527181"/>
    </source>
</evidence>
<name>A0ABT4GW30_PAEAL</name>
<organism evidence="1 2">
    <name type="scientific">Paenibacillus alvei</name>
    <name type="common">Bacillus alvei</name>
    <dbReference type="NCBI Taxonomy" id="44250"/>
    <lineage>
        <taxon>Bacteria</taxon>
        <taxon>Bacillati</taxon>
        <taxon>Bacillota</taxon>
        <taxon>Bacilli</taxon>
        <taxon>Bacillales</taxon>
        <taxon>Paenibacillaceae</taxon>
        <taxon>Paenibacillus</taxon>
    </lineage>
</organism>
<comment type="caution">
    <text evidence="1">The sequence shown here is derived from an EMBL/GenBank/DDBJ whole genome shotgun (WGS) entry which is preliminary data.</text>
</comment>
<gene>
    <name evidence="1" type="ORF">M5X12_10040</name>
</gene>
<proteinExistence type="predicted"/>
<keyword evidence="2" id="KW-1185">Reference proteome</keyword>
<reference evidence="1 2" key="1">
    <citation type="submission" date="2022-05" db="EMBL/GenBank/DDBJ databases">
        <title>Genome Sequencing of Bee-Associated Microbes.</title>
        <authorList>
            <person name="Dunlap C."/>
        </authorList>
    </citation>
    <scope>NUCLEOTIDE SEQUENCE [LARGE SCALE GENOMIC DNA]</scope>
    <source>
        <strain evidence="1 2">NRRL B-04010</strain>
    </source>
</reference>
<accession>A0ABT4GW30</accession>